<dbReference type="PROSITE" id="PS51094">
    <property type="entry name" value="PTS_EIIA_TYPE_2"/>
    <property type="match status" value="1"/>
</dbReference>
<dbReference type="InterPro" id="IPR016152">
    <property type="entry name" value="PTrfase/Anion_transptr"/>
</dbReference>
<dbReference type="AlphaFoldDB" id="A0A224XAZ9"/>
<organism evidence="7 8">
    <name type="scientific">Pseudolactococcus reticulitermitis</name>
    <dbReference type="NCBI Taxonomy" id="2025039"/>
    <lineage>
        <taxon>Bacteria</taxon>
        <taxon>Bacillati</taxon>
        <taxon>Bacillota</taxon>
        <taxon>Bacilli</taxon>
        <taxon>Lactobacillales</taxon>
        <taxon>Streptococcaceae</taxon>
        <taxon>Pseudolactococcus</taxon>
    </lineage>
</organism>
<dbReference type="CDD" id="cd00211">
    <property type="entry name" value="PTS_IIA_fru"/>
    <property type="match status" value="1"/>
</dbReference>
<name>A0A224XAZ9_9LACT</name>
<dbReference type="Gene3D" id="3.40.930.10">
    <property type="entry name" value="Mannitol-specific EII, Chain A"/>
    <property type="match status" value="1"/>
</dbReference>
<dbReference type="RefSeq" id="WP_094783956.1">
    <property type="nucleotide sequence ID" value="NZ_BEDT01000001.1"/>
</dbReference>
<dbReference type="OrthoDB" id="95460at2"/>
<keyword evidence="1" id="KW-0813">Transport</keyword>
<keyword evidence="2" id="KW-0597">Phosphoprotein</keyword>
<dbReference type="InterPro" id="IPR002178">
    <property type="entry name" value="PTS_EIIA_type-2_dom"/>
</dbReference>
<dbReference type="InterPro" id="IPR051541">
    <property type="entry name" value="PTS_SugarTrans_NitroReg"/>
</dbReference>
<evidence type="ECO:0000256" key="4">
    <source>
        <dbReference type="ARBA" id="ARBA00022679"/>
    </source>
</evidence>
<dbReference type="PANTHER" id="PTHR47738:SF1">
    <property type="entry name" value="NITROGEN REGULATORY PROTEIN"/>
    <property type="match status" value="1"/>
</dbReference>
<proteinExistence type="predicted"/>
<feature type="domain" description="PTS EIIA type-2" evidence="6">
    <location>
        <begin position="4"/>
        <end position="148"/>
    </location>
</feature>
<evidence type="ECO:0000256" key="2">
    <source>
        <dbReference type="ARBA" id="ARBA00022553"/>
    </source>
</evidence>
<dbReference type="PANTHER" id="PTHR47738">
    <property type="entry name" value="PTS SYSTEM FRUCTOSE-LIKE EIIA COMPONENT-RELATED"/>
    <property type="match status" value="1"/>
</dbReference>
<dbReference type="Proteomes" id="UP000218689">
    <property type="component" value="Unassembled WGS sequence"/>
</dbReference>
<keyword evidence="3 7" id="KW-0762">Sugar transport</keyword>
<comment type="caution">
    <text evidence="7">The sequence shown here is derived from an EMBL/GenBank/DDBJ whole genome shotgun (WGS) entry which is preliminary data.</text>
</comment>
<keyword evidence="8" id="KW-1185">Reference proteome</keyword>
<accession>A0A224XAZ9</accession>
<evidence type="ECO:0000256" key="5">
    <source>
        <dbReference type="ARBA" id="ARBA00022683"/>
    </source>
</evidence>
<evidence type="ECO:0000313" key="7">
    <source>
        <dbReference type="EMBL" id="GAX46895.1"/>
    </source>
</evidence>
<keyword evidence="5" id="KW-0598">Phosphotransferase system</keyword>
<dbReference type="NCBIfam" id="TIGR00848">
    <property type="entry name" value="fruA"/>
    <property type="match status" value="1"/>
</dbReference>
<dbReference type="GO" id="GO:0030295">
    <property type="term" value="F:protein kinase activator activity"/>
    <property type="evidence" value="ECO:0007669"/>
    <property type="project" value="TreeGrafter"/>
</dbReference>
<keyword evidence="4" id="KW-0808">Transferase</keyword>
<dbReference type="SUPFAM" id="SSF55804">
    <property type="entry name" value="Phoshotransferase/anion transport protein"/>
    <property type="match status" value="1"/>
</dbReference>
<dbReference type="GO" id="GO:0016020">
    <property type="term" value="C:membrane"/>
    <property type="evidence" value="ECO:0007669"/>
    <property type="project" value="InterPro"/>
</dbReference>
<protein>
    <submittedName>
        <fullName evidence="7">PTS sugar transporter subunit IIA</fullName>
    </submittedName>
</protein>
<dbReference type="Pfam" id="PF00359">
    <property type="entry name" value="PTS_EIIA_2"/>
    <property type="match status" value="1"/>
</dbReference>
<dbReference type="EMBL" id="BEDT01000001">
    <property type="protein sequence ID" value="GAX46895.1"/>
    <property type="molecule type" value="Genomic_DNA"/>
</dbReference>
<evidence type="ECO:0000256" key="3">
    <source>
        <dbReference type="ARBA" id="ARBA00022597"/>
    </source>
</evidence>
<dbReference type="GO" id="GO:0008982">
    <property type="term" value="F:protein-N(PI)-phosphohistidine-sugar phosphotransferase activity"/>
    <property type="evidence" value="ECO:0007669"/>
    <property type="project" value="InterPro"/>
</dbReference>
<evidence type="ECO:0000313" key="8">
    <source>
        <dbReference type="Proteomes" id="UP000218689"/>
    </source>
</evidence>
<sequence>MNKEVFNKEHILFDTTAKTQEEAFGVIAKFAHSLGAVDNELEYFEGLKEREAEATTGFKDHIAIPHCKHKTNLRPGMFFVKFANEIPWHSLDGKPVKVALALTIPEEGATEHLKLLSLIARKLIDDQFREAILSENNPNHLTEIIDKIDF</sequence>
<reference evidence="8" key="1">
    <citation type="submission" date="2017-08" db="EMBL/GenBank/DDBJ databases">
        <title>Draft genome sequence of Lactococcus sp. strain Rs-Y01, isolated from the gut of the lower termite Reticulitermes speratus.</title>
        <authorList>
            <person name="Ohkuma M."/>
            <person name="Yuki M."/>
        </authorList>
    </citation>
    <scope>NUCLEOTIDE SEQUENCE [LARGE SCALE GENOMIC DNA]</scope>
    <source>
        <strain evidence="8">Rs-Y01</strain>
    </source>
</reference>
<evidence type="ECO:0000256" key="1">
    <source>
        <dbReference type="ARBA" id="ARBA00022448"/>
    </source>
</evidence>
<dbReference type="InterPro" id="IPR004715">
    <property type="entry name" value="PTS_IIA_fruc"/>
</dbReference>
<gene>
    <name evidence="7" type="ORF">RsY01_475</name>
</gene>
<dbReference type="GO" id="GO:0009401">
    <property type="term" value="P:phosphoenolpyruvate-dependent sugar phosphotransferase system"/>
    <property type="evidence" value="ECO:0007669"/>
    <property type="project" value="UniProtKB-KW"/>
</dbReference>
<evidence type="ECO:0000259" key="6">
    <source>
        <dbReference type="PROSITE" id="PS51094"/>
    </source>
</evidence>